<dbReference type="AlphaFoldDB" id="A0A0F9D8Y4"/>
<dbReference type="EMBL" id="LAZR01040544">
    <property type="protein sequence ID" value="KKL14226.1"/>
    <property type="molecule type" value="Genomic_DNA"/>
</dbReference>
<feature type="non-terminal residue" evidence="1">
    <location>
        <position position="376"/>
    </location>
</feature>
<dbReference type="InterPro" id="IPR011604">
    <property type="entry name" value="PDDEXK-like_dom_sf"/>
</dbReference>
<gene>
    <name evidence="1" type="ORF">LCGC14_2517830</name>
</gene>
<protein>
    <recommendedName>
        <fullName evidence="2">PD-(D/E)XK endonuclease-like domain-containing protein</fullName>
    </recommendedName>
</protein>
<accession>A0A0F9D8Y4</accession>
<comment type="caution">
    <text evidence="1">The sequence shown here is derived from an EMBL/GenBank/DDBJ whole genome shotgun (WGS) entry which is preliminary data.</text>
</comment>
<organism evidence="1">
    <name type="scientific">marine sediment metagenome</name>
    <dbReference type="NCBI Taxonomy" id="412755"/>
    <lineage>
        <taxon>unclassified sequences</taxon>
        <taxon>metagenomes</taxon>
        <taxon>ecological metagenomes</taxon>
    </lineage>
</organism>
<reference evidence="1" key="1">
    <citation type="journal article" date="2015" name="Nature">
        <title>Complex archaea that bridge the gap between prokaryotes and eukaryotes.</title>
        <authorList>
            <person name="Spang A."/>
            <person name="Saw J.H."/>
            <person name="Jorgensen S.L."/>
            <person name="Zaremba-Niedzwiedzka K."/>
            <person name="Martijn J."/>
            <person name="Lind A.E."/>
            <person name="van Eijk R."/>
            <person name="Schleper C."/>
            <person name="Guy L."/>
            <person name="Ettema T.J."/>
        </authorList>
    </citation>
    <scope>NUCLEOTIDE SEQUENCE</scope>
</reference>
<evidence type="ECO:0000313" key="1">
    <source>
        <dbReference type="EMBL" id="KKL14226.1"/>
    </source>
</evidence>
<dbReference type="Gene3D" id="3.90.320.10">
    <property type="match status" value="1"/>
</dbReference>
<name>A0A0F9D8Y4_9ZZZZ</name>
<sequence length="376" mass="41719">MITQVSKKVFKDTKGVSYSRLSNLASSPQAYLAALVDDPQSSAISLGSAVDILLTEPDTFDEQIYVMTASKPSDMMLKFVATYVLTGDKERAHRDSGFKISIDATMKKFEKEGRAYGDAIVAAKDRQILDAEDRFKANQITNTLQSNPFTKKYFIPEDGIELIFQPMILWNLMYYSKLDDESKTVQAKSVLDIIRIDHNKKIIQPIELKTGAESFMKSYWRYKRYMQGSMYTMAVHKSMKEEDLDLYTVENIRFIYADTNMYYPPRIYRMNNRDVHIGRYGQCHKRLSDSAEIQHLNTWKIKGYAQLAAELEHLNIPANLKSALAGILAETVAGGITGATVGLGAGLTATAISGGTGAVSIPILTGLGVVGGATNA</sequence>
<proteinExistence type="predicted"/>
<evidence type="ECO:0008006" key="2">
    <source>
        <dbReference type="Google" id="ProtNLM"/>
    </source>
</evidence>